<dbReference type="InterPro" id="IPR036192">
    <property type="entry name" value="Cell_div_ZapA-like_sf"/>
</dbReference>
<dbReference type="RefSeq" id="WP_114646613.1">
    <property type="nucleotide sequence ID" value="NZ_QQNH01000022.1"/>
</dbReference>
<evidence type="ECO:0000256" key="8">
    <source>
        <dbReference type="ARBA" id="ARBA00026068"/>
    </source>
</evidence>
<comment type="caution">
    <text evidence="10">The sequence shown here is derived from an EMBL/GenBank/DDBJ whole genome shotgun (WGS) entry which is preliminary data.</text>
</comment>
<evidence type="ECO:0000256" key="7">
    <source>
        <dbReference type="ARBA" id="ARBA00024910"/>
    </source>
</evidence>
<keyword evidence="6" id="KW-0131">Cell cycle</keyword>
<dbReference type="EMBL" id="QQNH01000022">
    <property type="protein sequence ID" value="RDE08166.1"/>
    <property type="molecule type" value="Genomic_DNA"/>
</dbReference>
<evidence type="ECO:0000313" key="11">
    <source>
        <dbReference type="Proteomes" id="UP000253759"/>
    </source>
</evidence>
<comment type="subunit">
    <text evidence="8">Homodimer. Interacts with FtsZ.</text>
</comment>
<organism evidence="10 11">
    <name type="scientific">Pelagibacterium lacus</name>
    <dbReference type="NCBI Taxonomy" id="2282655"/>
    <lineage>
        <taxon>Bacteria</taxon>
        <taxon>Pseudomonadati</taxon>
        <taxon>Pseudomonadota</taxon>
        <taxon>Alphaproteobacteria</taxon>
        <taxon>Hyphomicrobiales</taxon>
        <taxon>Devosiaceae</taxon>
        <taxon>Pelagibacterium</taxon>
    </lineage>
</organism>
<dbReference type="GO" id="GO:0032153">
    <property type="term" value="C:cell division site"/>
    <property type="evidence" value="ECO:0007669"/>
    <property type="project" value="TreeGrafter"/>
</dbReference>
<protein>
    <recommendedName>
        <fullName evidence="2">Cell division protein ZapA</fullName>
    </recommendedName>
    <alternativeName>
        <fullName evidence="9">Z ring-associated protein ZapA</fullName>
    </alternativeName>
</protein>
<keyword evidence="3" id="KW-0963">Cytoplasm</keyword>
<dbReference type="InterPro" id="IPR042233">
    <property type="entry name" value="Cell_div_ZapA_N"/>
</dbReference>
<evidence type="ECO:0000256" key="2">
    <source>
        <dbReference type="ARBA" id="ARBA00015195"/>
    </source>
</evidence>
<dbReference type="PANTHER" id="PTHR34981:SF1">
    <property type="entry name" value="CELL DIVISION PROTEIN ZAPA"/>
    <property type="match status" value="1"/>
</dbReference>
<dbReference type="GO" id="GO:0005829">
    <property type="term" value="C:cytosol"/>
    <property type="evidence" value="ECO:0007669"/>
    <property type="project" value="TreeGrafter"/>
</dbReference>
<evidence type="ECO:0000313" key="10">
    <source>
        <dbReference type="EMBL" id="RDE08166.1"/>
    </source>
</evidence>
<dbReference type="GO" id="GO:0030428">
    <property type="term" value="C:cell septum"/>
    <property type="evidence" value="ECO:0007669"/>
    <property type="project" value="TreeGrafter"/>
</dbReference>
<dbReference type="Proteomes" id="UP000253759">
    <property type="component" value="Unassembled WGS sequence"/>
</dbReference>
<evidence type="ECO:0000256" key="5">
    <source>
        <dbReference type="ARBA" id="ARBA00023210"/>
    </source>
</evidence>
<dbReference type="GO" id="GO:0000921">
    <property type="term" value="P:septin ring assembly"/>
    <property type="evidence" value="ECO:0007669"/>
    <property type="project" value="TreeGrafter"/>
</dbReference>
<comment type="subcellular location">
    <subcellularLocation>
        <location evidence="1">Cytoplasm</location>
    </subcellularLocation>
</comment>
<evidence type="ECO:0000256" key="1">
    <source>
        <dbReference type="ARBA" id="ARBA00004496"/>
    </source>
</evidence>
<evidence type="ECO:0000256" key="4">
    <source>
        <dbReference type="ARBA" id="ARBA00022618"/>
    </source>
</evidence>
<dbReference type="OrthoDB" id="9797575at2"/>
<reference evidence="11" key="1">
    <citation type="submission" date="2018-07" db="EMBL/GenBank/DDBJ databases">
        <authorList>
            <person name="Liu B.-T."/>
            <person name="Du Z."/>
        </authorList>
    </citation>
    <scope>NUCLEOTIDE SEQUENCE [LARGE SCALE GENOMIC DNA]</scope>
    <source>
        <strain evidence="11">XYN52</strain>
    </source>
</reference>
<dbReference type="AlphaFoldDB" id="A0A369W0I7"/>
<proteinExistence type="predicted"/>
<evidence type="ECO:0000256" key="3">
    <source>
        <dbReference type="ARBA" id="ARBA00022490"/>
    </source>
</evidence>
<sequence>MAEVSVEINGRKFRMACEDGQETHLSSLAARFNRYIEEYKETFGEIGDNRLVVMAGIAVVDELVEAERKLDTLRAELQTVTKAGNDVAAEAESMEATFAAKLSDVARRIESIATAVDGAGQDAQARSGS</sequence>
<dbReference type="SUPFAM" id="SSF102829">
    <property type="entry name" value="Cell division protein ZapA-like"/>
    <property type="match status" value="1"/>
</dbReference>
<evidence type="ECO:0000256" key="9">
    <source>
        <dbReference type="ARBA" id="ARBA00033158"/>
    </source>
</evidence>
<dbReference type="GO" id="GO:0043093">
    <property type="term" value="P:FtsZ-dependent cytokinesis"/>
    <property type="evidence" value="ECO:0007669"/>
    <property type="project" value="TreeGrafter"/>
</dbReference>
<evidence type="ECO:0000256" key="6">
    <source>
        <dbReference type="ARBA" id="ARBA00023306"/>
    </source>
</evidence>
<keyword evidence="11" id="KW-1185">Reference proteome</keyword>
<dbReference type="InterPro" id="IPR007838">
    <property type="entry name" value="Cell_div_ZapA-like"/>
</dbReference>
<keyword evidence="4 10" id="KW-0132">Cell division</keyword>
<accession>A0A369W0I7</accession>
<dbReference type="PANTHER" id="PTHR34981">
    <property type="entry name" value="CELL DIVISION PROTEIN ZAPA"/>
    <property type="match status" value="1"/>
</dbReference>
<keyword evidence="5" id="KW-0717">Septation</keyword>
<dbReference type="Pfam" id="PF05164">
    <property type="entry name" value="ZapA"/>
    <property type="match status" value="1"/>
</dbReference>
<dbReference type="GO" id="GO:0000917">
    <property type="term" value="P:division septum assembly"/>
    <property type="evidence" value="ECO:0007669"/>
    <property type="project" value="UniProtKB-KW"/>
</dbReference>
<name>A0A369W0I7_9HYPH</name>
<dbReference type="Gene3D" id="3.30.160.880">
    <property type="entry name" value="Cell division protein ZapA protomer, N-terminal domain"/>
    <property type="match status" value="1"/>
</dbReference>
<comment type="function">
    <text evidence="7">Activator of cell division through the inhibition of FtsZ GTPase activity, therefore promoting FtsZ assembly into bundles of protofilaments necessary for the formation of the division Z ring. It is recruited early at mid-cell but it is not essential for cell division.</text>
</comment>
<gene>
    <name evidence="10" type="ORF">DVH29_12975</name>
</gene>